<dbReference type="Gene3D" id="2.40.50.100">
    <property type="match status" value="1"/>
</dbReference>
<reference evidence="1" key="1">
    <citation type="submission" date="2014-01" db="EMBL/GenBank/DDBJ databases">
        <authorList>
            <person name="Brown-Elliot B."/>
            <person name="Wallace R."/>
            <person name="Lenaerts A."/>
            <person name="Ordway D."/>
            <person name="DeGroote M.A."/>
            <person name="Parker T."/>
            <person name="Sizemore C."/>
            <person name="Tallon L.J."/>
            <person name="Sadzewicz L.K."/>
            <person name="Sengamalay N."/>
            <person name="Fraser C.M."/>
            <person name="Hine E."/>
            <person name="Shefchek K.A."/>
            <person name="Das S.P."/>
            <person name="Tettelin H."/>
        </authorList>
    </citation>
    <scope>NUCLEOTIDE SEQUENCE [LARGE SCALE GENOMIC DNA]</scope>
    <source>
        <strain evidence="1">4042</strain>
    </source>
</reference>
<dbReference type="SUPFAM" id="SSF51230">
    <property type="entry name" value="Single hybrid motif"/>
    <property type="match status" value="1"/>
</dbReference>
<proteinExistence type="predicted"/>
<sequence>MIAVNKDLETSPQLVNSDPYGAGWLLDLEVDGSDTLEQGFAALLDADAYRGTLTE</sequence>
<dbReference type="EMBL" id="JAOB01000042">
    <property type="protein sequence ID" value="EUA42616.1"/>
    <property type="molecule type" value="Genomic_DNA"/>
</dbReference>
<dbReference type="PATRIC" id="fig|1299334.3.peg.4633"/>
<accession>X8BGK3</accession>
<evidence type="ECO:0000313" key="1">
    <source>
        <dbReference type="EMBL" id="EUA42616.1"/>
    </source>
</evidence>
<comment type="caution">
    <text evidence="1">The sequence shown here is derived from an EMBL/GenBank/DDBJ whole genome shotgun (WGS) entry which is preliminary data.</text>
</comment>
<dbReference type="InterPro" id="IPR011053">
    <property type="entry name" value="Single_hybrid_motif"/>
</dbReference>
<name>X8BGK3_MYCXE</name>
<gene>
    <name evidence="1" type="ORF">I553_6476</name>
</gene>
<protein>
    <submittedName>
        <fullName evidence="1">Glycine cleavage system H protein</fullName>
    </submittedName>
</protein>
<dbReference type="AlphaFoldDB" id="X8BGK3"/>
<dbReference type="Pfam" id="PF01597">
    <property type="entry name" value="GCV_H"/>
    <property type="match status" value="1"/>
</dbReference>
<organism evidence="1">
    <name type="scientific">Mycobacterium xenopi 4042</name>
    <dbReference type="NCBI Taxonomy" id="1299334"/>
    <lineage>
        <taxon>Bacteria</taxon>
        <taxon>Bacillati</taxon>
        <taxon>Actinomycetota</taxon>
        <taxon>Actinomycetes</taxon>
        <taxon>Mycobacteriales</taxon>
        <taxon>Mycobacteriaceae</taxon>
        <taxon>Mycobacterium</taxon>
    </lineage>
</organism>
<dbReference type="InterPro" id="IPR033753">
    <property type="entry name" value="GCV_H/Fam206"/>
</dbReference>